<dbReference type="EMBL" id="GG698914">
    <property type="protein sequence ID" value="EEU38786.1"/>
    <property type="molecule type" value="Genomic_DNA"/>
</dbReference>
<dbReference type="AlphaFoldDB" id="C7ZAV6"/>
<dbReference type="GO" id="GO:0000981">
    <property type="term" value="F:DNA-binding transcription factor activity, RNA polymerase II-specific"/>
    <property type="evidence" value="ECO:0007669"/>
    <property type="project" value="InterPro"/>
</dbReference>
<proteinExistence type="predicted"/>
<evidence type="ECO:0000313" key="4">
    <source>
        <dbReference type="EMBL" id="EEU38786.1"/>
    </source>
</evidence>
<dbReference type="OMA" id="LAFNMCQ"/>
<evidence type="ECO:0000256" key="2">
    <source>
        <dbReference type="SAM" id="MobiDB-lite"/>
    </source>
</evidence>
<dbReference type="InterPro" id="IPR050987">
    <property type="entry name" value="AtrR-like"/>
</dbReference>
<dbReference type="PANTHER" id="PTHR46910:SF5">
    <property type="entry name" value="ZN(II)2CYS6 TRANSCRIPTION FACTOR (EUROFUNG)"/>
    <property type="match status" value="1"/>
</dbReference>
<feature type="compositionally biased region" description="Polar residues" evidence="2">
    <location>
        <begin position="91"/>
        <end position="107"/>
    </location>
</feature>
<feature type="region of interest" description="Disordered" evidence="2">
    <location>
        <begin position="36"/>
        <end position="55"/>
    </location>
</feature>
<dbReference type="OrthoDB" id="103819at2759"/>
<dbReference type="InParanoid" id="C7ZAV6"/>
<dbReference type="SMART" id="SM00906">
    <property type="entry name" value="Fungal_trans"/>
    <property type="match status" value="1"/>
</dbReference>
<evidence type="ECO:0000256" key="1">
    <source>
        <dbReference type="ARBA" id="ARBA00023242"/>
    </source>
</evidence>
<dbReference type="KEGG" id="nhe:NECHADRAFT_83032"/>
<evidence type="ECO:0000313" key="5">
    <source>
        <dbReference type="Proteomes" id="UP000005206"/>
    </source>
</evidence>
<dbReference type="Proteomes" id="UP000005206">
    <property type="component" value="Chromosome 7"/>
</dbReference>
<feature type="region of interest" description="Disordered" evidence="2">
    <location>
        <begin position="85"/>
        <end position="109"/>
    </location>
</feature>
<dbReference type="RefSeq" id="XP_003044499.1">
    <property type="nucleotide sequence ID" value="XM_003044453.1"/>
</dbReference>
<organism evidence="4 5">
    <name type="scientific">Fusarium vanettenii (strain ATCC MYA-4622 / CBS 123669 / FGSC 9596 / NRRL 45880 / 77-13-4)</name>
    <name type="common">Fusarium solani subsp. pisi</name>
    <dbReference type="NCBI Taxonomy" id="660122"/>
    <lineage>
        <taxon>Eukaryota</taxon>
        <taxon>Fungi</taxon>
        <taxon>Dikarya</taxon>
        <taxon>Ascomycota</taxon>
        <taxon>Pezizomycotina</taxon>
        <taxon>Sordariomycetes</taxon>
        <taxon>Hypocreomycetidae</taxon>
        <taxon>Hypocreales</taxon>
        <taxon>Nectriaceae</taxon>
        <taxon>Fusarium</taxon>
        <taxon>Fusarium solani species complex</taxon>
        <taxon>Fusarium vanettenii</taxon>
    </lineage>
</organism>
<dbReference type="CDD" id="cd00067">
    <property type="entry name" value="GAL4"/>
    <property type="match status" value="1"/>
</dbReference>
<dbReference type="Pfam" id="PF04082">
    <property type="entry name" value="Fungal_trans"/>
    <property type="match status" value="1"/>
</dbReference>
<dbReference type="GeneID" id="9670798"/>
<dbReference type="HOGENOM" id="CLU_009377_3_2_1"/>
<dbReference type="GO" id="GO:0008270">
    <property type="term" value="F:zinc ion binding"/>
    <property type="evidence" value="ECO:0007669"/>
    <property type="project" value="InterPro"/>
</dbReference>
<keyword evidence="5" id="KW-1185">Reference proteome</keyword>
<dbReference type="InterPro" id="IPR001138">
    <property type="entry name" value="Zn2Cys6_DnaBD"/>
</dbReference>
<keyword evidence="1" id="KW-0539">Nucleus</keyword>
<feature type="domain" description="Xylanolytic transcriptional activator regulatory" evidence="3">
    <location>
        <begin position="317"/>
        <end position="390"/>
    </location>
</feature>
<reference evidence="4 5" key="1">
    <citation type="journal article" date="2009" name="PLoS Genet.">
        <title>The genome of Nectria haematococca: contribution of supernumerary chromosomes to gene expansion.</title>
        <authorList>
            <person name="Coleman J.J."/>
            <person name="Rounsley S.D."/>
            <person name="Rodriguez-Carres M."/>
            <person name="Kuo A."/>
            <person name="Wasmann C.C."/>
            <person name="Grimwood J."/>
            <person name="Schmutz J."/>
            <person name="Taga M."/>
            <person name="White G.J."/>
            <person name="Zhou S."/>
            <person name="Schwartz D.C."/>
            <person name="Freitag M."/>
            <person name="Ma L.J."/>
            <person name="Danchin E.G."/>
            <person name="Henrissat B."/>
            <person name="Coutinho P.M."/>
            <person name="Nelson D.R."/>
            <person name="Straney D."/>
            <person name="Napoli C.A."/>
            <person name="Barker B.M."/>
            <person name="Gribskov M."/>
            <person name="Rep M."/>
            <person name="Kroken S."/>
            <person name="Molnar I."/>
            <person name="Rensing C."/>
            <person name="Kennell J.C."/>
            <person name="Zamora J."/>
            <person name="Farman M.L."/>
            <person name="Selker E.U."/>
            <person name="Salamov A."/>
            <person name="Shapiro H."/>
            <person name="Pangilinan J."/>
            <person name="Lindquist E."/>
            <person name="Lamers C."/>
            <person name="Grigoriev I.V."/>
            <person name="Geiser D.M."/>
            <person name="Covert S.F."/>
            <person name="Temporini E."/>
            <person name="Vanetten H.D."/>
        </authorList>
    </citation>
    <scope>NUCLEOTIDE SEQUENCE [LARGE SCALE GENOMIC DNA]</scope>
    <source>
        <strain evidence="5">ATCC MYA-4622 / CBS 123669 / FGSC 9596 / NRRL 45880 / 77-13-4</strain>
    </source>
</reference>
<protein>
    <recommendedName>
        <fullName evidence="3">Xylanolytic transcriptional activator regulatory domain-containing protein</fullName>
    </recommendedName>
</protein>
<name>C7ZAV6_FUSV7</name>
<dbReference type="GO" id="GO:0003677">
    <property type="term" value="F:DNA binding"/>
    <property type="evidence" value="ECO:0007669"/>
    <property type="project" value="InterPro"/>
</dbReference>
<dbReference type="eggNOG" id="ENOG502QW0G">
    <property type="taxonomic scope" value="Eukaryota"/>
</dbReference>
<dbReference type="PANTHER" id="PTHR46910">
    <property type="entry name" value="TRANSCRIPTION FACTOR PDR1"/>
    <property type="match status" value="1"/>
</dbReference>
<sequence length="669" mass="74982">MESQDTAPKQRVIPRAVRCNRLVPCSNCTISGLDCPRGGNTRSARPPEDAQVSLPSQDTLSYFARFEAKLADLQLEVDGLKEQLQNRDSTDNTVPSPHCSNSSNPVVRQNDVFGDHTQEEGDSSFGRQALNAIQVAELTSSESSHSPAVAQHLASLRDMAREHEASGLNRDDYISAPVPVTDNLKMRLPPSTFVLAILRVLRERKGVQPILYYFHGVYDRLQIEKLCRRIYFPLDSVSAADVTLLNGMLSVVLRELDNIEDSEITSEEITRYQSICESQFQTGLEVYEVMAMPTRENVMILVIGMVHAQIRAKLPLQWSLTSTAARHCLALGYHREHRISRLPSAEASSVRRLFWHIYIADKNLSSRLGRTSIIQDLDADTGLNAVSDEPERTPWDQAFVSFVEFARIQGKIYDSLYSPAAKKSQPESRVVVAFDLESQLSAWHANWTKIDFSEAFDYESFAVTFGPADIIYYSSLTLIHRGTASSGSAQDISPACYEAAHQGLQAHLNYYPRLSCSADHVLSNYAFWSDHQPSQTNCLTDRMNRIFYYTSFTPFVVTFLHCIAHSDHDDLRLLQNVLNSLEQVGSALDYAEKQLFLCKALFRIAEAFLSSHTTAQNDQAVAGSTATFCIPLQNPFSDEWAGLDRFLEGTEDWDMTTIDPASFLLDDAM</sequence>
<gene>
    <name evidence="4" type="ORF">NECHADRAFT_83032</name>
</gene>
<dbReference type="InterPro" id="IPR007219">
    <property type="entry name" value="XnlR_reg_dom"/>
</dbReference>
<dbReference type="VEuPathDB" id="FungiDB:NECHADRAFT_83032"/>
<dbReference type="CDD" id="cd12148">
    <property type="entry name" value="fungal_TF_MHR"/>
    <property type="match status" value="1"/>
</dbReference>
<accession>C7ZAV6</accession>
<dbReference type="GO" id="GO:0006351">
    <property type="term" value="P:DNA-templated transcription"/>
    <property type="evidence" value="ECO:0007669"/>
    <property type="project" value="InterPro"/>
</dbReference>
<evidence type="ECO:0000259" key="3">
    <source>
        <dbReference type="SMART" id="SM00906"/>
    </source>
</evidence>